<dbReference type="RefSeq" id="WP_091123228.1">
    <property type="nucleotide sequence ID" value="NZ_FMBA01000022.1"/>
</dbReference>
<dbReference type="STRING" id="1798183.GA0061080_10226"/>
<dbReference type="EMBL" id="FMBA01000022">
    <property type="protein sequence ID" value="SCC07398.1"/>
    <property type="molecule type" value="Genomic_DNA"/>
</dbReference>
<gene>
    <name evidence="1" type="ORF">GA0061080_10226</name>
</gene>
<evidence type="ECO:0000313" key="1">
    <source>
        <dbReference type="EMBL" id="SCC07398.1"/>
    </source>
</evidence>
<dbReference type="OrthoDB" id="616596at2"/>
<accession>A0A1C4BKX4</accession>
<sequence length="471" mass="52904">MPNTPPIAPPSIGSGRIVGSSTIPCDKVDIKITEVEWLESYTRVCQQDKPIANWKVWKSSTSMTTTQVNSDDFFYQDCSDNPAVYFIRSSSMANHKKIKLKVRLKTVCGSALPISTSGNKAKLILSFGNKKFISNEFSLPAKDDEESVILEGNIDQISWLISPTFSLEYEDNDTAMTKNSLFSEKIPLEAFVLYDEPAKFYKKGVWVEVLRFLFKNTDINNDQDTVVSAGKIAKYCHSEHGMVYEAVNGKSSYFSFDFHIPYFMDESNKGEFELRGYLSKTKYGLFGSTKKKNIVNCYDQAAAVQSLCGALGIISKWIYMKPVGYIKTTNLVGIGSCNNPFYKSNNSNKVESRLFGKPGEGTIRMAFDNHVFVRLKETGIILDATIGPYIGDKSVLEYANEVLDIKVNFKFNQRIAKILGARTPPEESVYPKPLTELPLTLEAIEKSFKGKYKGHEHTRGYPLKGVSKIVW</sequence>
<name>A0A1C4BKX4_9GAMM</name>
<keyword evidence="2" id="KW-1185">Reference proteome</keyword>
<organism evidence="1 2">
    <name type="scientific">Gilliamella intestini</name>
    <dbReference type="NCBI Taxonomy" id="1798183"/>
    <lineage>
        <taxon>Bacteria</taxon>
        <taxon>Pseudomonadati</taxon>
        <taxon>Pseudomonadota</taxon>
        <taxon>Gammaproteobacteria</taxon>
        <taxon>Orbales</taxon>
        <taxon>Orbaceae</taxon>
        <taxon>Gilliamella</taxon>
    </lineage>
</organism>
<dbReference type="AlphaFoldDB" id="A0A1C4BKX4"/>
<protein>
    <submittedName>
        <fullName evidence="1">Uncharacterized protein</fullName>
    </submittedName>
</protein>
<evidence type="ECO:0000313" key="2">
    <source>
        <dbReference type="Proteomes" id="UP000199698"/>
    </source>
</evidence>
<proteinExistence type="predicted"/>
<dbReference type="Proteomes" id="UP000199698">
    <property type="component" value="Unassembled WGS sequence"/>
</dbReference>
<reference evidence="2" key="1">
    <citation type="submission" date="2016-08" db="EMBL/GenBank/DDBJ databases">
        <authorList>
            <person name="Varghese N."/>
            <person name="Submissions Spin"/>
        </authorList>
    </citation>
    <scope>NUCLEOTIDE SEQUENCE [LARGE SCALE GENOMIC DNA]</scope>
    <source>
        <strain evidence="2">R-53144</strain>
    </source>
</reference>